<feature type="binding site" evidence="16">
    <location>
        <position position="515"/>
    </location>
    <ligand>
        <name>Mg(2+)</name>
        <dbReference type="ChEBI" id="CHEBI:18420"/>
    </ligand>
</feature>
<dbReference type="Gene3D" id="3.40.50.1000">
    <property type="entry name" value="HAD superfamily/HAD-like"/>
    <property type="match status" value="1"/>
</dbReference>
<dbReference type="PRINTS" id="PR00119">
    <property type="entry name" value="CATATPASE"/>
</dbReference>
<dbReference type="GO" id="GO:0000287">
    <property type="term" value="F:magnesium ion binding"/>
    <property type="evidence" value="ECO:0007669"/>
    <property type="project" value="UniProtKB-UniRule"/>
</dbReference>
<evidence type="ECO:0000256" key="5">
    <source>
        <dbReference type="ARBA" id="ARBA00022553"/>
    </source>
</evidence>
<dbReference type="EMBL" id="RCZC01000002">
    <property type="protein sequence ID" value="TPG55194.1"/>
    <property type="molecule type" value="Genomic_DNA"/>
</dbReference>
<dbReference type="Gene3D" id="2.70.150.10">
    <property type="entry name" value="Calcium-transporting ATPase, cytoplasmic transduction domain A"/>
    <property type="match status" value="1"/>
</dbReference>
<dbReference type="InterPro" id="IPR023299">
    <property type="entry name" value="ATPase_P-typ_cyto_dom_N"/>
</dbReference>
<dbReference type="InterPro" id="IPR018303">
    <property type="entry name" value="ATPase_P-typ_P_site"/>
</dbReference>
<keyword evidence="14 16" id="KW-0406">Ion transport</keyword>
<keyword evidence="8 16" id="KW-0547">Nucleotide-binding</keyword>
<evidence type="ECO:0000256" key="14">
    <source>
        <dbReference type="ARBA" id="ARBA00023065"/>
    </source>
</evidence>
<keyword evidence="10 16" id="KW-0460">Magnesium</keyword>
<sequence length="675" mass="69436">MANQNASLFTGPLLAAAARDAVFKLDPRKLIKTPVMFVTAIVASLSTVLLVKGLVTGTGHPVFEGQLVVWLWLTVLFGNVAEALAEGRGKAQAASLRATKAELRAKKLIGVAGAWEMVDATSLQVGDEVLVETGDLVPADGEVIAGVASVNEAAITGESAPVIREGGGDRSAVTAGTRVIADAITVRVTAGAGQGFLDRMIALVEGAQRQKTPNEIALTILLAGLTLIFLIAVGTLPAFASYAGGMLAIPVLVALFVTLIPTTISALLSAIGIAGMDRLVRFNVLAKSGRAVEAAGDIDTLLLDKTGTITIGDRQATAFLPVPGVTVAELTAAARLASLSDETPEGRSIVVLANQDGSAAVAMPAGAEEIKFTSQTRVSGLQIGDRALVKGAVDAILKRLPDAPNADALRKIADEIARGGATPLAVADGNRLLGVVQLKDIVKAGIRERFGELRRMGIRTVMITGDNPLTAASIAAESGVDDFLAEATPEDKLALIRKEQEGGKLVAMCGDGTNDAPALAQSDVGVAMNTGTQAAREAGNMVDLDSDPTKLIEIVGLGKQLLMTRGALTTFSISNDVAKYFAILPAIFVALYPGLGGLNVMRLASPESAILSAIIFNALIIPALVPLALKGVKYRPAPAGTLLARNLAIYGVGGLIAPFIGIKAIDLVVAALHLA</sequence>
<dbReference type="PANTHER" id="PTHR43743:SF1">
    <property type="entry name" value="POTASSIUM-TRANSPORTING ATPASE ATP-BINDING SUBUNIT"/>
    <property type="match status" value="1"/>
</dbReference>
<comment type="similarity">
    <text evidence="16">Belongs to the cation transport ATPase (P-type) (TC 3.A.3) family. Type IA subfamily.</text>
</comment>
<evidence type="ECO:0000256" key="13">
    <source>
        <dbReference type="ARBA" id="ARBA00022989"/>
    </source>
</evidence>
<dbReference type="InterPro" id="IPR044492">
    <property type="entry name" value="P_typ_ATPase_HD_dom"/>
</dbReference>
<comment type="subcellular location">
    <subcellularLocation>
        <location evidence="16">Cell membrane</location>
        <topology evidence="16">Multi-pass membrane protein</topology>
    </subcellularLocation>
    <subcellularLocation>
        <location evidence="1">Membrane</location>
    </subcellularLocation>
</comment>
<dbReference type="AlphaFoldDB" id="A0A502G093"/>
<evidence type="ECO:0000256" key="11">
    <source>
        <dbReference type="ARBA" id="ARBA00022958"/>
    </source>
</evidence>
<dbReference type="SUPFAM" id="SSF81653">
    <property type="entry name" value="Calcium ATPase, transduction domain A"/>
    <property type="match status" value="1"/>
</dbReference>
<feature type="binding site" evidence="16">
    <location>
        <position position="345"/>
    </location>
    <ligand>
        <name>ATP</name>
        <dbReference type="ChEBI" id="CHEBI:30616"/>
    </ligand>
</feature>
<keyword evidence="5 16" id="KW-0597">Phosphoprotein</keyword>
<feature type="active site" description="4-aspartylphosphate intermediate" evidence="16">
    <location>
        <position position="304"/>
    </location>
</feature>
<evidence type="ECO:0000256" key="10">
    <source>
        <dbReference type="ARBA" id="ARBA00022842"/>
    </source>
</evidence>
<feature type="binding site" evidence="16">
    <location>
        <begin position="372"/>
        <end position="379"/>
    </location>
    <ligand>
        <name>ATP</name>
        <dbReference type="ChEBI" id="CHEBI:30616"/>
    </ligand>
</feature>
<keyword evidence="19" id="KW-1185">Reference proteome</keyword>
<dbReference type="GO" id="GO:0008556">
    <property type="term" value="F:P-type potassium transmembrane transporter activity"/>
    <property type="evidence" value="ECO:0007669"/>
    <property type="project" value="UniProtKB-UniRule"/>
</dbReference>
<evidence type="ECO:0000256" key="12">
    <source>
        <dbReference type="ARBA" id="ARBA00022967"/>
    </source>
</evidence>
<evidence type="ECO:0000256" key="8">
    <source>
        <dbReference type="ARBA" id="ARBA00022741"/>
    </source>
</evidence>
<proteinExistence type="inferred from homology"/>
<feature type="transmembrane region" description="Helical" evidence="16">
    <location>
        <begin position="216"/>
        <end position="240"/>
    </location>
</feature>
<evidence type="ECO:0000256" key="4">
    <source>
        <dbReference type="ARBA" id="ARBA00022538"/>
    </source>
</evidence>
<evidence type="ECO:0000256" key="1">
    <source>
        <dbReference type="ARBA" id="ARBA00004370"/>
    </source>
</evidence>
<dbReference type="NCBIfam" id="TIGR01497">
    <property type="entry name" value="kdpB"/>
    <property type="match status" value="1"/>
</dbReference>
<feature type="transmembrane region" description="Helical" evidence="16">
    <location>
        <begin position="580"/>
        <end position="598"/>
    </location>
</feature>
<evidence type="ECO:0000313" key="19">
    <source>
        <dbReference type="Proteomes" id="UP000319931"/>
    </source>
</evidence>
<keyword evidence="15 16" id="KW-0472">Membrane</keyword>
<evidence type="ECO:0000313" key="18">
    <source>
        <dbReference type="EMBL" id="TPG55194.1"/>
    </source>
</evidence>
<keyword evidence="4 16" id="KW-0633">Potassium transport</keyword>
<dbReference type="SUPFAM" id="SSF81665">
    <property type="entry name" value="Calcium ATPase, transmembrane domain M"/>
    <property type="match status" value="1"/>
</dbReference>
<dbReference type="Pfam" id="PF00702">
    <property type="entry name" value="Hydrolase"/>
    <property type="match status" value="1"/>
</dbReference>
<name>A0A502G093_9SPHN</name>
<dbReference type="SFLD" id="SFLDS00003">
    <property type="entry name" value="Haloacid_Dehalogenase"/>
    <property type="match status" value="1"/>
</dbReference>
<comment type="caution">
    <text evidence="18">The sequence shown here is derived from an EMBL/GenBank/DDBJ whole genome shotgun (WGS) entry which is preliminary data.</text>
</comment>
<feature type="binding site" evidence="16">
    <location>
        <position position="341"/>
    </location>
    <ligand>
        <name>ATP</name>
        <dbReference type="ChEBI" id="CHEBI:30616"/>
    </ligand>
</feature>
<keyword evidence="6 16" id="KW-0812">Transmembrane</keyword>
<dbReference type="Pfam" id="PF00122">
    <property type="entry name" value="E1-E2_ATPase"/>
    <property type="match status" value="1"/>
</dbReference>
<dbReference type="SFLD" id="SFLDF00027">
    <property type="entry name" value="p-type_atpase"/>
    <property type="match status" value="1"/>
</dbReference>
<dbReference type="OrthoDB" id="9813266at2"/>
<keyword evidence="9 16" id="KW-0067">ATP-binding</keyword>
<comment type="catalytic activity">
    <reaction evidence="16">
        <text>K(+)(out) + ATP + H2O = K(+)(in) + ADP + phosphate + H(+)</text>
        <dbReference type="Rhea" id="RHEA:16777"/>
        <dbReference type="ChEBI" id="CHEBI:15377"/>
        <dbReference type="ChEBI" id="CHEBI:15378"/>
        <dbReference type="ChEBI" id="CHEBI:29103"/>
        <dbReference type="ChEBI" id="CHEBI:30616"/>
        <dbReference type="ChEBI" id="CHEBI:43474"/>
        <dbReference type="ChEBI" id="CHEBI:456216"/>
        <dbReference type="EC" id="7.2.2.6"/>
    </reaction>
</comment>
<dbReference type="InterPro" id="IPR008250">
    <property type="entry name" value="ATPase_P-typ_transduc_dom_A_sf"/>
</dbReference>
<evidence type="ECO:0000256" key="9">
    <source>
        <dbReference type="ARBA" id="ARBA00022840"/>
    </source>
</evidence>
<dbReference type="PANTHER" id="PTHR43743">
    <property type="entry name" value="POTASSIUM-TRANSPORTING ATPASE ATP-BINDING SUBUNIT"/>
    <property type="match status" value="1"/>
</dbReference>
<dbReference type="PROSITE" id="PS00154">
    <property type="entry name" value="ATPASE_E1_E2"/>
    <property type="match status" value="1"/>
</dbReference>
<evidence type="ECO:0000259" key="17">
    <source>
        <dbReference type="Pfam" id="PF00122"/>
    </source>
</evidence>
<evidence type="ECO:0000256" key="3">
    <source>
        <dbReference type="ARBA" id="ARBA00022475"/>
    </source>
</evidence>
<accession>A0A502G093</accession>
<keyword evidence="2 16" id="KW-0813">Transport</keyword>
<keyword evidence="3 16" id="KW-1003">Cell membrane</keyword>
<dbReference type="GO" id="GO:0016887">
    <property type="term" value="F:ATP hydrolysis activity"/>
    <property type="evidence" value="ECO:0007669"/>
    <property type="project" value="InterPro"/>
</dbReference>
<evidence type="ECO:0000256" key="2">
    <source>
        <dbReference type="ARBA" id="ARBA00022448"/>
    </source>
</evidence>
<protein>
    <recommendedName>
        <fullName evidence="16">Potassium-transporting ATPase ATP-binding subunit</fullName>
        <ecNumber evidence="16">7.2.2.6</ecNumber>
    </recommendedName>
    <alternativeName>
        <fullName evidence="16">ATP phosphohydrolase [potassium-transporting] B chain</fullName>
    </alternativeName>
    <alternativeName>
        <fullName evidence="16">Potassium-binding and translocating subunit B</fullName>
    </alternativeName>
    <alternativeName>
        <fullName evidence="16">Potassium-translocating ATPase B chain</fullName>
    </alternativeName>
</protein>
<evidence type="ECO:0000256" key="7">
    <source>
        <dbReference type="ARBA" id="ARBA00022723"/>
    </source>
</evidence>
<dbReference type="RefSeq" id="WP_140850326.1">
    <property type="nucleotide sequence ID" value="NZ_RCZC01000002.1"/>
</dbReference>
<keyword evidence="11 16" id="KW-0630">Potassium</keyword>
<dbReference type="InterPro" id="IPR001757">
    <property type="entry name" value="P_typ_ATPase"/>
</dbReference>
<dbReference type="InterPro" id="IPR023214">
    <property type="entry name" value="HAD_sf"/>
</dbReference>
<feature type="domain" description="P-type ATPase A" evidence="17">
    <location>
        <begin position="111"/>
        <end position="205"/>
    </location>
</feature>
<gene>
    <name evidence="16 18" type="primary">kdpB</name>
    <name evidence="18" type="ORF">EAH76_11615</name>
</gene>
<dbReference type="CDD" id="cd02078">
    <property type="entry name" value="P-type_ATPase_K"/>
    <property type="match status" value="1"/>
</dbReference>
<feature type="transmembrane region" description="Helical" evidence="16">
    <location>
        <begin position="246"/>
        <end position="271"/>
    </location>
</feature>
<organism evidence="18 19">
    <name type="scientific">Sphingomonas glacialis</name>
    <dbReference type="NCBI Taxonomy" id="658225"/>
    <lineage>
        <taxon>Bacteria</taxon>
        <taxon>Pseudomonadati</taxon>
        <taxon>Pseudomonadota</taxon>
        <taxon>Alphaproteobacteria</taxon>
        <taxon>Sphingomonadales</taxon>
        <taxon>Sphingomonadaceae</taxon>
        <taxon>Sphingomonas</taxon>
    </lineage>
</organism>
<dbReference type="SUPFAM" id="SSF56784">
    <property type="entry name" value="HAD-like"/>
    <property type="match status" value="1"/>
</dbReference>
<feature type="transmembrane region" description="Helical" evidence="16">
    <location>
        <begin position="649"/>
        <end position="674"/>
    </location>
</feature>
<keyword evidence="13 16" id="KW-1133">Transmembrane helix</keyword>
<evidence type="ECO:0000256" key="6">
    <source>
        <dbReference type="ARBA" id="ARBA00022692"/>
    </source>
</evidence>
<dbReference type="InterPro" id="IPR006391">
    <property type="entry name" value="P-type_ATPase_bsu_IA"/>
</dbReference>
<feature type="binding site" evidence="16">
    <location>
        <position position="390"/>
    </location>
    <ligand>
        <name>ATP</name>
        <dbReference type="ChEBI" id="CHEBI:30616"/>
    </ligand>
</feature>
<feature type="transmembrane region" description="Helical" evidence="16">
    <location>
        <begin position="67"/>
        <end position="85"/>
    </location>
</feature>
<feature type="binding site" evidence="16">
    <location>
        <position position="511"/>
    </location>
    <ligand>
        <name>Mg(2+)</name>
        <dbReference type="ChEBI" id="CHEBI:18420"/>
    </ligand>
</feature>
<dbReference type="GO" id="GO:0005886">
    <property type="term" value="C:plasma membrane"/>
    <property type="evidence" value="ECO:0007669"/>
    <property type="project" value="UniProtKB-SubCell"/>
</dbReference>
<feature type="transmembrane region" description="Helical" evidence="16">
    <location>
        <begin position="35"/>
        <end position="55"/>
    </location>
</feature>
<dbReference type="GO" id="GO:0005524">
    <property type="term" value="F:ATP binding"/>
    <property type="evidence" value="ECO:0007669"/>
    <property type="project" value="UniProtKB-UniRule"/>
</dbReference>
<dbReference type="HAMAP" id="MF_00285">
    <property type="entry name" value="KdpB"/>
    <property type="match status" value="1"/>
</dbReference>
<comment type="function">
    <text evidence="16">Part of the high-affinity ATP-driven potassium transport (or Kdp) system, which catalyzes the hydrolysis of ATP coupled with the electrogenic transport of potassium into the cytoplasm. This subunit is responsible for energy coupling to the transport system and for the release of the potassium ions to the cytoplasm.</text>
</comment>
<comment type="subunit">
    <text evidence="16">The system is composed of three essential subunits: KdpA, KdpB and KdpC.</text>
</comment>
<feature type="transmembrane region" description="Helical" evidence="16">
    <location>
        <begin position="610"/>
        <end position="629"/>
    </location>
</feature>
<dbReference type="SFLD" id="SFLDG00002">
    <property type="entry name" value="C1.7:_P-type_atpase_like"/>
    <property type="match status" value="1"/>
</dbReference>
<keyword evidence="7 16" id="KW-0479">Metal-binding</keyword>
<evidence type="ECO:0000256" key="16">
    <source>
        <dbReference type="HAMAP-Rule" id="MF_00285"/>
    </source>
</evidence>
<dbReference type="NCBIfam" id="TIGR01494">
    <property type="entry name" value="ATPase_P-type"/>
    <property type="match status" value="2"/>
</dbReference>
<dbReference type="EC" id="7.2.2.6" evidence="16"/>
<dbReference type="InterPro" id="IPR036412">
    <property type="entry name" value="HAD-like_sf"/>
</dbReference>
<reference evidence="18 19" key="1">
    <citation type="journal article" date="2019" name="Environ. Microbiol.">
        <title>Species interactions and distinct microbial communities in high Arctic permafrost affected cryosols are associated with the CH4 and CO2 gas fluxes.</title>
        <authorList>
            <person name="Altshuler I."/>
            <person name="Hamel J."/>
            <person name="Turney S."/>
            <person name="Magnuson E."/>
            <person name="Levesque R."/>
            <person name="Greer C."/>
            <person name="Whyte L.G."/>
        </authorList>
    </citation>
    <scope>NUCLEOTIDE SEQUENCE [LARGE SCALE GENOMIC DNA]</scope>
    <source>
        <strain evidence="18 19">E6.1</strain>
    </source>
</reference>
<dbReference type="InterPro" id="IPR023298">
    <property type="entry name" value="ATPase_P-typ_TM_dom_sf"/>
</dbReference>
<dbReference type="Proteomes" id="UP000319931">
    <property type="component" value="Unassembled WGS sequence"/>
</dbReference>
<dbReference type="Gene3D" id="3.40.1110.10">
    <property type="entry name" value="Calcium-transporting ATPase, cytoplasmic domain N"/>
    <property type="match status" value="1"/>
</dbReference>
<keyword evidence="12 16" id="KW-1278">Translocase</keyword>
<evidence type="ECO:0000256" key="15">
    <source>
        <dbReference type="ARBA" id="ARBA00023136"/>
    </source>
</evidence>
<dbReference type="InterPro" id="IPR059000">
    <property type="entry name" value="ATPase_P-type_domA"/>
</dbReference>